<evidence type="ECO:0000256" key="20">
    <source>
        <dbReference type="ARBA" id="ARBA00048322"/>
    </source>
</evidence>
<dbReference type="PANTHER" id="PTHR43570">
    <property type="entry name" value="ALDEHYDE DEHYDROGENASE"/>
    <property type="match status" value="1"/>
</dbReference>
<evidence type="ECO:0000256" key="27">
    <source>
        <dbReference type="ARBA" id="ARBA00049148"/>
    </source>
</evidence>
<proteinExistence type="inferred from homology"/>
<dbReference type="GO" id="GO:0004028">
    <property type="term" value="F:3-chloroallyl aldehyde dehydrogenase activity"/>
    <property type="evidence" value="ECO:0007669"/>
    <property type="project" value="TreeGrafter"/>
</dbReference>
<evidence type="ECO:0000256" key="19">
    <source>
        <dbReference type="ARBA" id="ARBA00047959"/>
    </source>
</evidence>
<evidence type="ECO:0000256" key="16">
    <source>
        <dbReference type="ARBA" id="ARBA00047498"/>
    </source>
</evidence>
<keyword evidence="4" id="KW-0812">Transmembrane</keyword>
<comment type="catalytic activity">
    <reaction evidence="25">
        <text>a fatty aldehyde + NAD(+) + H2O = a fatty acid + NADH + 2 H(+)</text>
        <dbReference type="Rhea" id="RHEA:49832"/>
        <dbReference type="ChEBI" id="CHEBI:15377"/>
        <dbReference type="ChEBI" id="CHEBI:15378"/>
        <dbReference type="ChEBI" id="CHEBI:28868"/>
        <dbReference type="ChEBI" id="CHEBI:35746"/>
        <dbReference type="ChEBI" id="CHEBI:57540"/>
        <dbReference type="ChEBI" id="CHEBI:57945"/>
    </reaction>
</comment>
<dbReference type="EMBL" id="JAINUG010000061">
    <property type="protein sequence ID" value="KAJ8402900.1"/>
    <property type="molecule type" value="Genomic_DNA"/>
</dbReference>
<keyword evidence="11" id="KW-0472">Membrane</keyword>
<evidence type="ECO:0000313" key="30">
    <source>
        <dbReference type="Proteomes" id="UP001221898"/>
    </source>
</evidence>
<dbReference type="PANTHER" id="PTHR43570:SF9">
    <property type="entry name" value="ALDEHYDE DEHYDROGENASE FAMILY 3 MEMBER A2"/>
    <property type="match status" value="1"/>
</dbReference>
<dbReference type="AlphaFoldDB" id="A0AAD7WN78"/>
<sequence length="130" mass="14831">MSVWSDWEGPCLILAQLSDVVYRAWLHLRPRVVMLHRDQLAQIGGSCRRITWGKFENCGQTCIAPDYILCEPDIQDRVVEEIRKSVQEFYTDDPKTFSDYGRIINVSHFRRVMGLMAGCTVAFGGASDES</sequence>
<organism evidence="29 30">
    <name type="scientific">Aldrovandia affinis</name>
    <dbReference type="NCBI Taxonomy" id="143900"/>
    <lineage>
        <taxon>Eukaryota</taxon>
        <taxon>Metazoa</taxon>
        <taxon>Chordata</taxon>
        <taxon>Craniata</taxon>
        <taxon>Vertebrata</taxon>
        <taxon>Euteleostomi</taxon>
        <taxon>Actinopterygii</taxon>
        <taxon>Neopterygii</taxon>
        <taxon>Teleostei</taxon>
        <taxon>Notacanthiformes</taxon>
        <taxon>Halosauridae</taxon>
        <taxon>Aldrovandia</taxon>
    </lineage>
</organism>
<comment type="similarity">
    <text evidence="3">Belongs to the aldehyde dehydrogenase family.</text>
</comment>
<name>A0AAD7WN78_9TELE</name>
<evidence type="ECO:0000256" key="5">
    <source>
        <dbReference type="ARBA" id="ARBA00022824"/>
    </source>
</evidence>
<evidence type="ECO:0000256" key="22">
    <source>
        <dbReference type="ARBA" id="ARBA00048648"/>
    </source>
</evidence>
<comment type="catalytic activity">
    <reaction evidence="22">
        <text>octadecanal + NAD(+) + H2O = octadecanoate + NADH + 2 H(+)</text>
        <dbReference type="Rhea" id="RHEA:44020"/>
        <dbReference type="ChEBI" id="CHEBI:15377"/>
        <dbReference type="ChEBI" id="CHEBI:15378"/>
        <dbReference type="ChEBI" id="CHEBI:17034"/>
        <dbReference type="ChEBI" id="CHEBI:25629"/>
        <dbReference type="ChEBI" id="CHEBI:57540"/>
        <dbReference type="ChEBI" id="CHEBI:57945"/>
    </reaction>
</comment>
<evidence type="ECO:0000256" key="6">
    <source>
        <dbReference type="ARBA" id="ARBA00022832"/>
    </source>
</evidence>
<evidence type="ECO:0000256" key="26">
    <source>
        <dbReference type="ARBA" id="ARBA00048972"/>
    </source>
</evidence>
<evidence type="ECO:0000256" key="7">
    <source>
        <dbReference type="ARBA" id="ARBA00022848"/>
    </source>
</evidence>
<evidence type="ECO:0000256" key="9">
    <source>
        <dbReference type="ARBA" id="ARBA00023002"/>
    </source>
</evidence>
<evidence type="ECO:0000256" key="25">
    <source>
        <dbReference type="ARBA" id="ARBA00048895"/>
    </source>
</evidence>
<evidence type="ECO:0000256" key="13">
    <source>
        <dbReference type="ARBA" id="ARBA00039117"/>
    </source>
</evidence>
<keyword evidence="10" id="KW-0443">Lipid metabolism</keyword>
<keyword evidence="9" id="KW-0560">Oxidoreductase</keyword>
<evidence type="ECO:0000256" key="10">
    <source>
        <dbReference type="ARBA" id="ARBA00023098"/>
    </source>
</evidence>
<dbReference type="Proteomes" id="UP001221898">
    <property type="component" value="Unassembled WGS sequence"/>
</dbReference>
<gene>
    <name evidence="29" type="ORF">AAFF_G00362140</name>
</gene>
<dbReference type="EC" id="1.2.1.3" evidence="12"/>
<keyword evidence="7" id="KW-0492">Microsome</keyword>
<evidence type="ECO:0000256" key="1">
    <source>
        <dbReference type="ARBA" id="ARBA00004131"/>
    </source>
</evidence>
<dbReference type="InterPro" id="IPR015590">
    <property type="entry name" value="Aldehyde_DH_dom"/>
</dbReference>
<evidence type="ECO:0000259" key="28">
    <source>
        <dbReference type="Pfam" id="PF00171"/>
    </source>
</evidence>
<comment type="catalytic activity">
    <reaction evidence="16">
        <text>2,6,10,14-tetramethylpentadecanal + NAD(+) + H2O = 2,6,10,14-tetramethylpentadecanoate + NADH + 2 H(+)</text>
        <dbReference type="Rhea" id="RHEA:44016"/>
        <dbReference type="ChEBI" id="CHEBI:15377"/>
        <dbReference type="ChEBI" id="CHEBI:15378"/>
        <dbReference type="ChEBI" id="CHEBI:49189"/>
        <dbReference type="ChEBI" id="CHEBI:57540"/>
        <dbReference type="ChEBI" id="CHEBI:57945"/>
        <dbReference type="ChEBI" id="CHEBI:77268"/>
    </reaction>
</comment>
<keyword evidence="5" id="KW-0256">Endoplasmic reticulum</keyword>
<evidence type="ECO:0000256" key="21">
    <source>
        <dbReference type="ARBA" id="ARBA00048607"/>
    </source>
</evidence>
<comment type="catalytic activity">
    <reaction evidence="19">
        <text>tetradecanal + NAD(+) + H2O = tetradecanoate + NADH + 2 H(+)</text>
        <dbReference type="Rhea" id="RHEA:44172"/>
        <dbReference type="ChEBI" id="CHEBI:15377"/>
        <dbReference type="ChEBI" id="CHEBI:15378"/>
        <dbReference type="ChEBI" id="CHEBI:30807"/>
        <dbReference type="ChEBI" id="CHEBI:57540"/>
        <dbReference type="ChEBI" id="CHEBI:57945"/>
        <dbReference type="ChEBI" id="CHEBI:84067"/>
    </reaction>
</comment>
<evidence type="ECO:0000256" key="11">
    <source>
        <dbReference type="ARBA" id="ARBA00023136"/>
    </source>
</evidence>
<accession>A0AAD7WN78</accession>
<dbReference type="Pfam" id="PF00171">
    <property type="entry name" value="Aldedh"/>
    <property type="match status" value="1"/>
</dbReference>
<comment type="catalytic activity">
    <reaction evidence="17">
        <text>heptanal + NAD(+) + H2O = heptanoate + NADH + 2 H(+)</text>
        <dbReference type="Rhea" id="RHEA:44108"/>
        <dbReference type="ChEBI" id="CHEBI:15377"/>
        <dbReference type="ChEBI" id="CHEBI:15378"/>
        <dbReference type="ChEBI" id="CHEBI:32362"/>
        <dbReference type="ChEBI" id="CHEBI:34787"/>
        <dbReference type="ChEBI" id="CHEBI:57540"/>
        <dbReference type="ChEBI" id="CHEBI:57945"/>
    </reaction>
</comment>
<keyword evidence="8" id="KW-1133">Transmembrane helix</keyword>
<keyword evidence="30" id="KW-1185">Reference proteome</keyword>
<dbReference type="PROSITE" id="PS00070">
    <property type="entry name" value="ALDEHYDE_DEHYDR_CYS"/>
    <property type="match status" value="1"/>
</dbReference>
<comment type="catalytic activity">
    <reaction evidence="26">
        <text>decanal + NAD(+) + H2O = decanoate + NADH + 2 H(+)</text>
        <dbReference type="Rhea" id="RHEA:44104"/>
        <dbReference type="ChEBI" id="CHEBI:15377"/>
        <dbReference type="ChEBI" id="CHEBI:15378"/>
        <dbReference type="ChEBI" id="CHEBI:27689"/>
        <dbReference type="ChEBI" id="CHEBI:31457"/>
        <dbReference type="ChEBI" id="CHEBI:57540"/>
        <dbReference type="ChEBI" id="CHEBI:57945"/>
    </reaction>
</comment>
<comment type="catalytic activity">
    <reaction evidence="21">
        <text>22-oxodocosanoate + NAD(+) + H2O = docosanedioate + NADH + 2 H(+)</text>
        <dbReference type="Rhea" id="RHEA:39015"/>
        <dbReference type="ChEBI" id="CHEBI:15377"/>
        <dbReference type="ChEBI" id="CHEBI:15378"/>
        <dbReference type="ChEBI" id="CHEBI:57540"/>
        <dbReference type="ChEBI" id="CHEBI:57945"/>
        <dbReference type="ChEBI" id="CHEBI:76298"/>
        <dbReference type="ChEBI" id="CHEBI:76299"/>
    </reaction>
</comment>
<dbReference type="GO" id="GO:0005789">
    <property type="term" value="C:endoplasmic reticulum membrane"/>
    <property type="evidence" value="ECO:0007669"/>
    <property type="project" value="UniProtKB-SubCell"/>
</dbReference>
<dbReference type="Gene3D" id="3.40.309.10">
    <property type="entry name" value="Aldehyde Dehydrogenase, Chain A, domain 2"/>
    <property type="match status" value="1"/>
</dbReference>
<evidence type="ECO:0000256" key="18">
    <source>
        <dbReference type="ARBA" id="ARBA00047920"/>
    </source>
</evidence>
<feature type="domain" description="Aldehyde dehydrogenase" evidence="28">
    <location>
        <begin position="48"/>
        <end position="117"/>
    </location>
</feature>
<dbReference type="InterPro" id="IPR016161">
    <property type="entry name" value="Ald_DH/histidinol_DH"/>
</dbReference>
<evidence type="ECO:0000256" key="8">
    <source>
        <dbReference type="ARBA" id="ARBA00022989"/>
    </source>
</evidence>
<comment type="catalytic activity">
    <reaction evidence="24">
        <text>(2E)-hexadecenal + NAD(+) + H2O = (E)-hexadec-2-enoate + NADH + 2 H(+)</text>
        <dbReference type="Rhea" id="RHEA:36135"/>
        <dbReference type="ChEBI" id="CHEBI:15377"/>
        <dbReference type="ChEBI" id="CHEBI:15378"/>
        <dbReference type="ChEBI" id="CHEBI:17585"/>
        <dbReference type="ChEBI" id="CHEBI:57540"/>
        <dbReference type="ChEBI" id="CHEBI:57945"/>
        <dbReference type="ChEBI" id="CHEBI:72745"/>
    </reaction>
</comment>
<evidence type="ECO:0000256" key="12">
    <source>
        <dbReference type="ARBA" id="ARBA00024226"/>
    </source>
</evidence>
<dbReference type="EC" id="1.2.1.94" evidence="13"/>
<comment type="catalytic activity">
    <reaction evidence="20">
        <text>dodecanoate + NADH + 2 H(+) = dodecanal + NAD(+) + H2O</text>
        <dbReference type="Rhea" id="RHEA:44168"/>
        <dbReference type="ChEBI" id="CHEBI:15377"/>
        <dbReference type="ChEBI" id="CHEBI:15378"/>
        <dbReference type="ChEBI" id="CHEBI:18262"/>
        <dbReference type="ChEBI" id="CHEBI:27836"/>
        <dbReference type="ChEBI" id="CHEBI:57540"/>
        <dbReference type="ChEBI" id="CHEBI:57945"/>
    </reaction>
</comment>
<reference evidence="29" key="1">
    <citation type="journal article" date="2023" name="Science">
        <title>Genome structures resolve the early diversification of teleost fishes.</title>
        <authorList>
            <person name="Parey E."/>
            <person name="Louis A."/>
            <person name="Montfort J."/>
            <person name="Bouchez O."/>
            <person name="Roques C."/>
            <person name="Iampietro C."/>
            <person name="Lluch J."/>
            <person name="Castinel A."/>
            <person name="Donnadieu C."/>
            <person name="Desvignes T."/>
            <person name="Floi Bucao C."/>
            <person name="Jouanno E."/>
            <person name="Wen M."/>
            <person name="Mejri S."/>
            <person name="Dirks R."/>
            <person name="Jansen H."/>
            <person name="Henkel C."/>
            <person name="Chen W.J."/>
            <person name="Zahm M."/>
            <person name="Cabau C."/>
            <person name="Klopp C."/>
            <person name="Thompson A.W."/>
            <person name="Robinson-Rechavi M."/>
            <person name="Braasch I."/>
            <person name="Lecointre G."/>
            <person name="Bobe J."/>
            <person name="Postlethwait J.H."/>
            <person name="Berthelot C."/>
            <person name="Roest Crollius H."/>
            <person name="Guiguen Y."/>
        </authorList>
    </citation>
    <scope>NUCLEOTIDE SEQUENCE</scope>
    <source>
        <strain evidence="29">NC1722</strain>
    </source>
</reference>
<dbReference type="InterPro" id="IPR012394">
    <property type="entry name" value="Aldehyde_DH_NAD(P)"/>
</dbReference>
<evidence type="ECO:0000256" key="23">
    <source>
        <dbReference type="ARBA" id="ARBA00048806"/>
    </source>
</evidence>
<evidence type="ECO:0000256" key="4">
    <source>
        <dbReference type="ARBA" id="ARBA00022692"/>
    </source>
</evidence>
<evidence type="ECO:0000256" key="2">
    <source>
        <dbReference type="ARBA" id="ARBA00004524"/>
    </source>
</evidence>
<dbReference type="GO" id="GO:0120553">
    <property type="term" value="F:farnesal dehydrogenase (NAD+) activity"/>
    <property type="evidence" value="ECO:0007669"/>
    <property type="project" value="UniProtKB-EC"/>
</dbReference>
<dbReference type="InterPro" id="IPR016160">
    <property type="entry name" value="Ald_DH_CS_CYS"/>
</dbReference>
<comment type="catalytic activity">
    <reaction evidence="18">
        <text>(2E,6E)-farnesal + NAD(+) + H2O = (2E,6E)-farnesoate + NADH + 2 H(+)</text>
        <dbReference type="Rhea" id="RHEA:24216"/>
        <dbReference type="ChEBI" id="CHEBI:15377"/>
        <dbReference type="ChEBI" id="CHEBI:15378"/>
        <dbReference type="ChEBI" id="CHEBI:15894"/>
        <dbReference type="ChEBI" id="CHEBI:57540"/>
        <dbReference type="ChEBI" id="CHEBI:57945"/>
        <dbReference type="ChEBI" id="CHEBI:83276"/>
        <dbReference type="EC" id="1.2.1.94"/>
    </reaction>
</comment>
<comment type="catalytic activity">
    <reaction evidence="27">
        <text>hexadecanoate + NADH + 2 H(+) = hexadecanal + NAD(+) + H2O</text>
        <dbReference type="Rhea" id="RHEA:33739"/>
        <dbReference type="ChEBI" id="CHEBI:7896"/>
        <dbReference type="ChEBI" id="CHEBI:15377"/>
        <dbReference type="ChEBI" id="CHEBI:15378"/>
        <dbReference type="ChEBI" id="CHEBI:17600"/>
        <dbReference type="ChEBI" id="CHEBI:57540"/>
        <dbReference type="ChEBI" id="CHEBI:57945"/>
    </reaction>
</comment>
<dbReference type="SUPFAM" id="SSF53720">
    <property type="entry name" value="ALDH-like"/>
    <property type="match status" value="1"/>
</dbReference>
<evidence type="ECO:0000256" key="15">
    <source>
        <dbReference type="ARBA" id="ARBA00042336"/>
    </source>
</evidence>
<comment type="caution">
    <text evidence="29">The sequence shown here is derived from an EMBL/GenBank/DDBJ whole genome shotgun (WGS) entry which is preliminary data.</text>
</comment>
<dbReference type="GO" id="GO:0006631">
    <property type="term" value="P:fatty acid metabolic process"/>
    <property type="evidence" value="ECO:0007669"/>
    <property type="project" value="UniProtKB-KW"/>
</dbReference>
<comment type="catalytic activity">
    <reaction evidence="23">
        <text>octanal + NAD(+) + H2O = octanoate + NADH + 2 H(+)</text>
        <dbReference type="Rhea" id="RHEA:44100"/>
        <dbReference type="ChEBI" id="CHEBI:15377"/>
        <dbReference type="ChEBI" id="CHEBI:15378"/>
        <dbReference type="ChEBI" id="CHEBI:17935"/>
        <dbReference type="ChEBI" id="CHEBI:25646"/>
        <dbReference type="ChEBI" id="CHEBI:57540"/>
        <dbReference type="ChEBI" id="CHEBI:57945"/>
    </reaction>
</comment>
<evidence type="ECO:0000256" key="14">
    <source>
        <dbReference type="ARBA" id="ARBA00039622"/>
    </source>
</evidence>
<protein>
    <recommendedName>
        <fullName evidence="14">Aldehyde dehydrogenase family 3 member A2</fullName>
        <ecNumber evidence="12">1.2.1.3</ecNumber>
        <ecNumber evidence="13">1.2.1.94</ecNumber>
    </recommendedName>
    <alternativeName>
        <fullName evidence="15">Fatty aldehyde dehydrogenase</fullName>
    </alternativeName>
</protein>
<evidence type="ECO:0000256" key="3">
    <source>
        <dbReference type="ARBA" id="ARBA00009986"/>
    </source>
</evidence>
<evidence type="ECO:0000256" key="17">
    <source>
        <dbReference type="ARBA" id="ARBA00047531"/>
    </source>
</evidence>
<dbReference type="InterPro" id="IPR016163">
    <property type="entry name" value="Ald_DH_C"/>
</dbReference>
<evidence type="ECO:0000313" key="29">
    <source>
        <dbReference type="EMBL" id="KAJ8402900.1"/>
    </source>
</evidence>
<dbReference type="GO" id="GO:0006081">
    <property type="term" value="P:aldehyde metabolic process"/>
    <property type="evidence" value="ECO:0007669"/>
    <property type="project" value="InterPro"/>
</dbReference>
<keyword evidence="6" id="KW-0276">Fatty acid metabolism</keyword>
<evidence type="ECO:0000256" key="24">
    <source>
        <dbReference type="ARBA" id="ARBA00048826"/>
    </source>
</evidence>
<comment type="subcellular location">
    <subcellularLocation>
        <location evidence="1">Endoplasmic reticulum membrane</location>
        <topology evidence="1">Single-pass membrane protein</topology>
        <orientation evidence="1">Cytoplasmic side</orientation>
    </subcellularLocation>
    <subcellularLocation>
        <location evidence="2">Microsome membrane</location>
    </subcellularLocation>
</comment>